<dbReference type="InterPro" id="IPR000515">
    <property type="entry name" value="MetI-like"/>
</dbReference>
<dbReference type="PROSITE" id="PS50928">
    <property type="entry name" value="ABC_TM1"/>
    <property type="match status" value="1"/>
</dbReference>
<dbReference type="PANTHER" id="PTHR30193:SF1">
    <property type="entry name" value="ABC TRANSPORTER PERMEASE PROTEIN YESP-RELATED"/>
    <property type="match status" value="1"/>
</dbReference>
<accession>A0A7X3FQL8</accession>
<dbReference type="InterPro" id="IPR035906">
    <property type="entry name" value="MetI-like_sf"/>
</dbReference>
<keyword evidence="10" id="KW-1185">Reference proteome</keyword>
<organism evidence="9 10">
    <name type="scientific">Devosia marina</name>
    <dbReference type="NCBI Taxonomy" id="2683198"/>
    <lineage>
        <taxon>Bacteria</taxon>
        <taxon>Pseudomonadati</taxon>
        <taxon>Pseudomonadota</taxon>
        <taxon>Alphaproteobacteria</taxon>
        <taxon>Hyphomicrobiales</taxon>
        <taxon>Devosiaceae</taxon>
        <taxon>Devosia</taxon>
    </lineage>
</organism>
<dbReference type="GO" id="GO:0055085">
    <property type="term" value="P:transmembrane transport"/>
    <property type="evidence" value="ECO:0007669"/>
    <property type="project" value="InterPro"/>
</dbReference>
<feature type="transmembrane region" description="Helical" evidence="7">
    <location>
        <begin position="110"/>
        <end position="136"/>
    </location>
</feature>
<evidence type="ECO:0000256" key="5">
    <source>
        <dbReference type="ARBA" id="ARBA00022989"/>
    </source>
</evidence>
<feature type="transmembrane region" description="Helical" evidence="7">
    <location>
        <begin position="148"/>
        <end position="166"/>
    </location>
</feature>
<evidence type="ECO:0000256" key="1">
    <source>
        <dbReference type="ARBA" id="ARBA00004651"/>
    </source>
</evidence>
<comment type="caution">
    <text evidence="9">The sequence shown here is derived from an EMBL/GenBank/DDBJ whole genome shotgun (WGS) entry which is preliminary data.</text>
</comment>
<evidence type="ECO:0000256" key="7">
    <source>
        <dbReference type="RuleBase" id="RU363032"/>
    </source>
</evidence>
<comment type="similarity">
    <text evidence="7">Belongs to the binding-protein-dependent transport system permease family.</text>
</comment>
<gene>
    <name evidence="9" type="ORF">GO014_07170</name>
</gene>
<comment type="subcellular location">
    <subcellularLocation>
        <location evidence="1 7">Cell membrane</location>
        <topology evidence="1 7">Multi-pass membrane protein</topology>
    </subcellularLocation>
</comment>
<feature type="transmembrane region" description="Helical" evidence="7">
    <location>
        <begin position="308"/>
        <end position="327"/>
    </location>
</feature>
<dbReference type="Pfam" id="PF00528">
    <property type="entry name" value="BPD_transp_1"/>
    <property type="match status" value="1"/>
</dbReference>
<evidence type="ECO:0000256" key="4">
    <source>
        <dbReference type="ARBA" id="ARBA00022692"/>
    </source>
</evidence>
<dbReference type="GO" id="GO:0005886">
    <property type="term" value="C:plasma membrane"/>
    <property type="evidence" value="ECO:0007669"/>
    <property type="project" value="UniProtKB-SubCell"/>
</dbReference>
<feature type="domain" description="ABC transmembrane type-1" evidence="8">
    <location>
        <begin position="111"/>
        <end position="324"/>
    </location>
</feature>
<evidence type="ECO:0000259" key="8">
    <source>
        <dbReference type="PROSITE" id="PS50928"/>
    </source>
</evidence>
<keyword evidence="3" id="KW-1003">Cell membrane</keyword>
<dbReference type="SUPFAM" id="SSF161098">
    <property type="entry name" value="MetI-like"/>
    <property type="match status" value="1"/>
</dbReference>
<dbReference type="EMBL" id="WQRF01000001">
    <property type="protein sequence ID" value="MVS98800.1"/>
    <property type="molecule type" value="Genomic_DNA"/>
</dbReference>
<evidence type="ECO:0000256" key="3">
    <source>
        <dbReference type="ARBA" id="ARBA00022475"/>
    </source>
</evidence>
<protein>
    <submittedName>
        <fullName evidence="9">ABC transporter permease subunit</fullName>
    </submittedName>
</protein>
<keyword evidence="5 7" id="KW-1133">Transmembrane helix</keyword>
<name>A0A7X3FQL8_9HYPH</name>
<feature type="transmembrane region" description="Helical" evidence="7">
    <location>
        <begin position="245"/>
        <end position="263"/>
    </location>
</feature>
<dbReference type="Gene3D" id="1.10.3720.10">
    <property type="entry name" value="MetI-like"/>
    <property type="match status" value="1"/>
</dbReference>
<sequence length="337" mass="37463">MVCVRQAKRETELSSIDAANDPVLTASETARSVREIPRNRTGSALKKADNRAAYLFLLPWFAGIILITALPMLASLYLSFTNYAVIGLPSFVGFDNYVRLFTSDRRFVTSIWVTLKYVGFSVPLVLLFSLTVAVALNRGLRGLAIYRSLFYVPSLIGASVGIGLLWKEVFGERGVVNDILALFGVAGRGWINNPTFALPSVIALNVWTFGASMVIFLAALRQIPESYYEAASIDGANAWQRFRRITLPLITPVIFFNTVLLLINSFQSFTQAFVVSNGRGGPVDSTLLYSLYLYQQAFQQLQMGYASAMAWILLIAIGLATALMFWSSRYWVFYGDR</sequence>
<keyword evidence="4 7" id="KW-0812">Transmembrane</keyword>
<dbReference type="PANTHER" id="PTHR30193">
    <property type="entry name" value="ABC TRANSPORTER PERMEASE PROTEIN"/>
    <property type="match status" value="1"/>
</dbReference>
<keyword evidence="2 7" id="KW-0813">Transport</keyword>
<reference evidence="9 10" key="1">
    <citation type="submission" date="2019-12" db="EMBL/GenBank/DDBJ databases">
        <title>Devosia maris sp. nov., isolated from the deep seawater.</title>
        <authorList>
            <person name="Liu Y."/>
        </authorList>
    </citation>
    <scope>NUCLEOTIDE SEQUENCE [LARGE SCALE GENOMIC DNA]</scope>
    <source>
        <strain evidence="9 10">L53-10-65</strain>
    </source>
</reference>
<dbReference type="AlphaFoldDB" id="A0A7X3FQL8"/>
<dbReference type="SUPFAM" id="SSF160964">
    <property type="entry name" value="MalF N-terminal region-like"/>
    <property type="match status" value="1"/>
</dbReference>
<dbReference type="CDD" id="cd06261">
    <property type="entry name" value="TM_PBP2"/>
    <property type="match status" value="1"/>
</dbReference>
<evidence type="ECO:0000313" key="10">
    <source>
        <dbReference type="Proteomes" id="UP000438106"/>
    </source>
</evidence>
<feature type="transmembrane region" description="Helical" evidence="7">
    <location>
        <begin position="197"/>
        <end position="220"/>
    </location>
</feature>
<proteinExistence type="inferred from homology"/>
<feature type="transmembrane region" description="Helical" evidence="7">
    <location>
        <begin position="52"/>
        <end position="74"/>
    </location>
</feature>
<dbReference type="InterPro" id="IPR051393">
    <property type="entry name" value="ABC_transporter_permease"/>
</dbReference>
<evidence type="ECO:0000313" key="9">
    <source>
        <dbReference type="EMBL" id="MVS98800.1"/>
    </source>
</evidence>
<dbReference type="Proteomes" id="UP000438106">
    <property type="component" value="Unassembled WGS sequence"/>
</dbReference>
<evidence type="ECO:0000256" key="2">
    <source>
        <dbReference type="ARBA" id="ARBA00022448"/>
    </source>
</evidence>
<keyword evidence="6 7" id="KW-0472">Membrane</keyword>
<evidence type="ECO:0000256" key="6">
    <source>
        <dbReference type="ARBA" id="ARBA00023136"/>
    </source>
</evidence>